<evidence type="ECO:0000256" key="4">
    <source>
        <dbReference type="ARBA" id="ARBA00023015"/>
    </source>
</evidence>
<keyword evidence="1" id="KW-0479">Metal-binding</keyword>
<feature type="region of interest" description="Disordered" evidence="6">
    <location>
        <begin position="61"/>
        <end position="92"/>
    </location>
</feature>
<protein>
    <submittedName>
        <fullName evidence="8">Zinc finger, FYVE/PHD-type</fullName>
    </submittedName>
</protein>
<dbReference type="Pfam" id="PF23121">
    <property type="entry name" value="SPOC_AIPP2"/>
    <property type="match status" value="1"/>
</dbReference>
<keyword evidence="3" id="KW-0862">Zinc</keyword>
<evidence type="ECO:0000256" key="2">
    <source>
        <dbReference type="ARBA" id="ARBA00022771"/>
    </source>
</evidence>
<dbReference type="InterPro" id="IPR049914">
    <property type="entry name" value="PHD1-3/5-6"/>
</dbReference>
<keyword evidence="2" id="KW-0863">Zinc-finger</keyword>
<keyword evidence="4" id="KW-0805">Transcription regulation</keyword>
<evidence type="ECO:0000259" key="7">
    <source>
        <dbReference type="Pfam" id="PF23121"/>
    </source>
</evidence>
<dbReference type="AlphaFoldDB" id="A0AAD7VK63"/>
<accession>A0AAD7VK63</accession>
<evidence type="ECO:0000256" key="6">
    <source>
        <dbReference type="SAM" id="MobiDB-lite"/>
    </source>
</evidence>
<proteinExistence type="predicted"/>
<dbReference type="InterPro" id="IPR011011">
    <property type="entry name" value="Znf_FYVE_PHD"/>
</dbReference>
<comment type="caution">
    <text evidence="8">The sequence shown here is derived from an EMBL/GenBank/DDBJ whole genome shotgun (WGS) entry which is preliminary data.</text>
</comment>
<evidence type="ECO:0000313" key="8">
    <source>
        <dbReference type="EMBL" id="KAJ7978728.1"/>
    </source>
</evidence>
<dbReference type="InterPro" id="IPR013083">
    <property type="entry name" value="Znf_RING/FYVE/PHD"/>
</dbReference>
<dbReference type="GO" id="GO:0008270">
    <property type="term" value="F:zinc ion binding"/>
    <property type="evidence" value="ECO:0007669"/>
    <property type="project" value="UniProtKB-KW"/>
</dbReference>
<gene>
    <name evidence="8" type="ORF">O6P43_002214</name>
</gene>
<dbReference type="GO" id="GO:0034244">
    <property type="term" value="P:negative regulation of transcription elongation by RNA polymerase II"/>
    <property type="evidence" value="ECO:0007669"/>
    <property type="project" value="InterPro"/>
</dbReference>
<dbReference type="InterPro" id="IPR056280">
    <property type="entry name" value="AIPP2-like_SPOC"/>
</dbReference>
<evidence type="ECO:0000256" key="1">
    <source>
        <dbReference type="ARBA" id="ARBA00022723"/>
    </source>
</evidence>
<keyword evidence="5" id="KW-0804">Transcription</keyword>
<evidence type="ECO:0000256" key="5">
    <source>
        <dbReference type="ARBA" id="ARBA00023163"/>
    </source>
</evidence>
<reference evidence="8" key="1">
    <citation type="journal article" date="2023" name="Science">
        <title>Elucidation of the pathway for biosynthesis of saponin adjuvants from the soapbark tree.</title>
        <authorList>
            <person name="Reed J."/>
            <person name="Orme A."/>
            <person name="El-Demerdash A."/>
            <person name="Owen C."/>
            <person name="Martin L.B.B."/>
            <person name="Misra R.C."/>
            <person name="Kikuchi S."/>
            <person name="Rejzek M."/>
            <person name="Martin A.C."/>
            <person name="Harkess A."/>
            <person name="Leebens-Mack J."/>
            <person name="Louveau T."/>
            <person name="Stephenson M.J."/>
            <person name="Osbourn A."/>
        </authorList>
    </citation>
    <scope>NUCLEOTIDE SEQUENCE</scope>
    <source>
        <strain evidence="8">S10</strain>
    </source>
</reference>
<feature type="domain" description="AIPP2-like SPOC-like" evidence="7">
    <location>
        <begin position="352"/>
        <end position="490"/>
    </location>
</feature>
<dbReference type="KEGG" id="qsa:O6P43_002214"/>
<name>A0AAD7VK63_QUISA</name>
<sequence>MQDQPCDICGVVGYPEVIATCSKCSITREHAYCMWLVLMEIPEDWVCDSCLPNHDIVSPHSDGNKDSARHLNSGISDPVHEDSGHQFHKRKNSVSTGKVKFISTEEVIKLSSGAPKEESPSWSTFGSKSVRVNSKALMSQRTPVGPKTLNPTFPPVRVIANPSMFPSGHRKPSRSGAQVSPMVNQQAPRTLLKERKAHVAPVKECDSREQCLGSVRPTNKVENSKAIVREARDKASSLSTAFVPITSTEKMSLVAPRKEHKLERQQTTDALIPVKAVDAVIPVKEVEPLNIHIEKATIECTSISPARLCSPAVVPGGTVRAVAECNRFPVEKRELDALPKLELYLPSLLTTWKGGFKLIDTSGSSKFYDGFQAQPPCRVHRKAYELSCGMPPVLQVEPVHQFNIFENIFQKNGPDLQEIALYFFHSDGNMRSKQNYDKLFEFMSSQNLMLRGYIDGVELLVFTSKQLNVDSQDTFAVVRSKAEYFLWGVFRCVQNELAVVKLPEEPHFLASSLEHASSDDFTTLGKCEVTAMDVDMVGGKDVGRVDLVLKNTCRSLSIFPEEGVIPESSLQKLDETTSITEKDLDSCIKHLLLESREFAKEIRSEFALDLPFTRSFGNVTNGEDNMGGFCHVQNVQAVVKLPEEPHFLASSLEHASSDVYNSLGKCEVADMDVDMVGGKDVGRVDLVLKNASRSLSIFPEEGAILKRSSQKLDEKTSSIAEDLDTNVKHLLLESKEFKKKIKSNFAFDLL</sequence>
<dbReference type="SUPFAM" id="SSF57903">
    <property type="entry name" value="FYVE/PHD zinc finger"/>
    <property type="match status" value="1"/>
</dbReference>
<organism evidence="8 9">
    <name type="scientific">Quillaja saponaria</name>
    <name type="common">Soap bark tree</name>
    <dbReference type="NCBI Taxonomy" id="32244"/>
    <lineage>
        <taxon>Eukaryota</taxon>
        <taxon>Viridiplantae</taxon>
        <taxon>Streptophyta</taxon>
        <taxon>Embryophyta</taxon>
        <taxon>Tracheophyta</taxon>
        <taxon>Spermatophyta</taxon>
        <taxon>Magnoliopsida</taxon>
        <taxon>eudicotyledons</taxon>
        <taxon>Gunneridae</taxon>
        <taxon>Pentapetalae</taxon>
        <taxon>rosids</taxon>
        <taxon>fabids</taxon>
        <taxon>Fabales</taxon>
        <taxon>Quillajaceae</taxon>
        <taxon>Quillaja</taxon>
    </lineage>
</organism>
<dbReference type="PANTHER" id="PTHR33304:SF36">
    <property type="entry name" value="GB|AAF26970.1-RELATED"/>
    <property type="match status" value="1"/>
</dbReference>
<dbReference type="GO" id="GO:0140566">
    <property type="term" value="F:histone reader activity"/>
    <property type="evidence" value="ECO:0007669"/>
    <property type="project" value="InterPro"/>
</dbReference>
<keyword evidence="9" id="KW-1185">Reference proteome</keyword>
<evidence type="ECO:0000313" key="9">
    <source>
        <dbReference type="Proteomes" id="UP001163823"/>
    </source>
</evidence>
<dbReference type="PANTHER" id="PTHR33304">
    <property type="match status" value="1"/>
</dbReference>
<dbReference type="Proteomes" id="UP001163823">
    <property type="component" value="Chromosome 2"/>
</dbReference>
<evidence type="ECO:0000256" key="3">
    <source>
        <dbReference type="ARBA" id="ARBA00022833"/>
    </source>
</evidence>
<dbReference type="EMBL" id="JARAOO010000002">
    <property type="protein sequence ID" value="KAJ7978728.1"/>
    <property type="molecule type" value="Genomic_DNA"/>
</dbReference>
<dbReference type="Gene3D" id="3.30.40.10">
    <property type="entry name" value="Zinc/RING finger domain, C3HC4 (zinc finger)"/>
    <property type="match status" value="1"/>
</dbReference>